<dbReference type="PROSITE" id="PS51257">
    <property type="entry name" value="PROKAR_LIPOPROTEIN"/>
    <property type="match status" value="1"/>
</dbReference>
<dbReference type="AlphaFoldDB" id="A0A226DG08"/>
<reference evidence="2 3" key="1">
    <citation type="submission" date="2015-12" db="EMBL/GenBank/DDBJ databases">
        <title>The genome of Folsomia candida.</title>
        <authorList>
            <person name="Faddeeva A."/>
            <person name="Derks M.F."/>
            <person name="Anvar Y."/>
            <person name="Smit S."/>
            <person name="Van Straalen N."/>
            <person name="Roelofs D."/>
        </authorList>
    </citation>
    <scope>NUCLEOTIDE SEQUENCE [LARGE SCALE GENOMIC DNA]</scope>
    <source>
        <strain evidence="2 3">VU population</strain>
        <tissue evidence="2">Whole body</tissue>
    </source>
</reference>
<proteinExistence type="predicted"/>
<dbReference type="EMBL" id="LNIX01000023">
    <property type="protein sequence ID" value="OXA43136.1"/>
    <property type="molecule type" value="Genomic_DNA"/>
</dbReference>
<accession>A0A226DG08</accession>
<evidence type="ECO:0000256" key="1">
    <source>
        <dbReference type="SAM" id="SignalP"/>
    </source>
</evidence>
<dbReference type="Proteomes" id="UP000198287">
    <property type="component" value="Unassembled WGS sequence"/>
</dbReference>
<protein>
    <submittedName>
        <fullName evidence="2">Uncharacterized protein</fullName>
    </submittedName>
</protein>
<feature type="signal peptide" evidence="1">
    <location>
        <begin position="1"/>
        <end position="17"/>
    </location>
</feature>
<evidence type="ECO:0000313" key="3">
    <source>
        <dbReference type="Proteomes" id="UP000198287"/>
    </source>
</evidence>
<gene>
    <name evidence="2" type="ORF">Fcan01_21964</name>
</gene>
<name>A0A226DG08_FOLCA</name>
<organism evidence="2 3">
    <name type="scientific">Folsomia candida</name>
    <name type="common">Springtail</name>
    <dbReference type="NCBI Taxonomy" id="158441"/>
    <lineage>
        <taxon>Eukaryota</taxon>
        <taxon>Metazoa</taxon>
        <taxon>Ecdysozoa</taxon>
        <taxon>Arthropoda</taxon>
        <taxon>Hexapoda</taxon>
        <taxon>Collembola</taxon>
        <taxon>Entomobryomorpha</taxon>
        <taxon>Isotomoidea</taxon>
        <taxon>Isotomidae</taxon>
        <taxon>Proisotominae</taxon>
        <taxon>Folsomia</taxon>
    </lineage>
</organism>
<feature type="chain" id="PRO_5012804806" evidence="1">
    <location>
        <begin position="18"/>
        <end position="244"/>
    </location>
</feature>
<dbReference type="OMA" id="HETWVHC"/>
<keyword evidence="1" id="KW-0732">Signal</keyword>
<sequence length="244" mass="26351">MLQKLVGISLLPCLVLGQVFPGGPFPGGIQSCYNTPSNGQPYGECLQDDCCEGGVAISNLCPNYANNIRCCFSRNRCTTGCGACYDVEAKDYACRILAMHERGEIRLKSDHFSADGNNPYDGASALSNVRDTCYGRQVKRSNYCAAAPGGCVCLKGSMLRAMHTYAVNFRAQYGQSIDINAIAGSCHSSTSWHYQGNTWDISCSTPRNHCTALRDFCLAQNIVEACYPGSSCGGHETWVHCAFA</sequence>
<dbReference type="OrthoDB" id="6328783at2759"/>
<keyword evidence="3" id="KW-1185">Reference proteome</keyword>
<evidence type="ECO:0000313" key="2">
    <source>
        <dbReference type="EMBL" id="OXA43136.1"/>
    </source>
</evidence>
<comment type="caution">
    <text evidence="2">The sequence shown here is derived from an EMBL/GenBank/DDBJ whole genome shotgun (WGS) entry which is preliminary data.</text>
</comment>